<dbReference type="RefSeq" id="WP_255874168.1">
    <property type="nucleotide sequence ID" value="NZ_JACASI010000024.1"/>
</dbReference>
<organism evidence="1 2">
    <name type="scientific">Microbulbifer elongatus</name>
    <dbReference type="NCBI Taxonomy" id="86173"/>
    <lineage>
        <taxon>Bacteria</taxon>
        <taxon>Pseudomonadati</taxon>
        <taxon>Pseudomonadota</taxon>
        <taxon>Gammaproteobacteria</taxon>
        <taxon>Cellvibrionales</taxon>
        <taxon>Microbulbiferaceae</taxon>
        <taxon>Microbulbifer</taxon>
    </lineage>
</organism>
<dbReference type="EMBL" id="JACASI010000024">
    <property type="protein sequence ID" value="MCQ3829283.1"/>
    <property type="molecule type" value="Genomic_DNA"/>
</dbReference>
<reference evidence="1" key="1">
    <citation type="thesis" date="2020" institute="Technische Universitat Dresden" country="Dresden, Germany">
        <title>The Agarolytic System of Microbulbifer elongatus PORT2, Isolated from Batu Karas, Pangandaran West Java Indonesia.</title>
        <authorList>
            <person name="Anggraeni S.R."/>
        </authorList>
    </citation>
    <scope>NUCLEOTIDE SEQUENCE</scope>
    <source>
        <strain evidence="1">PORT2</strain>
    </source>
</reference>
<keyword evidence="2" id="KW-1185">Reference proteome</keyword>
<name>A0ABT1NZG4_9GAMM</name>
<accession>A0ABT1NZG4</accession>
<evidence type="ECO:0000313" key="1">
    <source>
        <dbReference type="EMBL" id="MCQ3829283.1"/>
    </source>
</evidence>
<sequence>MKKVTAGLDLSKVFGIFGFVLGVSLFSVGSVQAQEVNGRMCAISGSFSFTGPLTEEDDSHEVSGLASISACVDENGPVDGVEATVSFGGSGIANCALQSFSLSELVQWNYGKLDFIALQPAVGDRAPIGAYKGSVSFGESAGNEVITTLFNKEPVSTLSCLLGIEPLGTFSFSGVQIFVDKTSDSEF</sequence>
<comment type="caution">
    <text evidence="1">The sequence shown here is derived from an EMBL/GenBank/DDBJ whole genome shotgun (WGS) entry which is preliminary data.</text>
</comment>
<dbReference type="Proteomes" id="UP001205566">
    <property type="component" value="Unassembled WGS sequence"/>
</dbReference>
<protein>
    <submittedName>
        <fullName evidence="1">Uncharacterized protein</fullName>
    </submittedName>
</protein>
<gene>
    <name evidence="1" type="ORF">HXX02_07480</name>
</gene>
<evidence type="ECO:0000313" key="2">
    <source>
        <dbReference type="Proteomes" id="UP001205566"/>
    </source>
</evidence>
<proteinExistence type="predicted"/>